<reference evidence="2 3" key="1">
    <citation type="submission" date="2020-01" db="EMBL/GenBank/DDBJ databases">
        <title>Complete genome sequence of Mycoplasma felis strain Myco-2.</title>
        <authorList>
            <person name="Kinoshita Y."/>
            <person name="Niwa H."/>
            <person name="Uchida-Fujii E."/>
            <person name="Nukada T."/>
        </authorList>
    </citation>
    <scope>NUCLEOTIDE SEQUENCE [LARGE SCALE GENOMIC DNA]</scope>
    <source>
        <strain evidence="2 3">Myco-2</strain>
    </source>
</reference>
<dbReference type="NCBIfam" id="NF045841">
    <property type="entry name" value="Ig_SerProt_MIP"/>
    <property type="match status" value="1"/>
</dbReference>
<name>A0A809RUL3_9BACT</name>
<dbReference type="KEGG" id="mfel:JPM2_0130"/>
<feature type="domain" description="DUF31" evidence="1">
    <location>
        <begin position="2"/>
        <end position="340"/>
    </location>
</feature>
<protein>
    <recommendedName>
        <fullName evidence="1">DUF31 domain-containing protein</fullName>
    </recommendedName>
</protein>
<sequence length="420" mass="47652">MLSNTLEDNIAQSLNYNDPRNLKAKSISLGKAKGTYDQIKTSRNNTEVPNNFKGTEQYHAKWWSSDEKFKDANLSGTSASITTKTEGISAPKLIFAGYDFIKREFINPLQEDLKRKAREYLNNQQNNGSVVADDDEDSEDRVIKRAIDSNEFIPIYTDFAVFEIEINMTNMDNSLKELFKKSITALDNYLKRLKNTNKLPNQDKNISSFMQTTDYFSATKEKNNPTRNNLWNAQNLYIGGYPSSNNGSVWSVNNPTERYDENIQWYPREPKNAKAFSFATSQGEERITNSNVSPYGKAQGKLLGDYYGYNYSLLFSSLYYGASGSLVYNEFGQMVGIYNTVSANVENGDLSKNAGFAPFLLSEDFKGNIPIKAYNLIDGTDKNRFLAQTASYRENLTKIYPNGFNDNNFKTALFPEGFKK</sequence>
<evidence type="ECO:0000259" key="1">
    <source>
        <dbReference type="Pfam" id="PF01732"/>
    </source>
</evidence>
<dbReference type="Pfam" id="PF01732">
    <property type="entry name" value="Mycop_pep_DUF31"/>
    <property type="match status" value="1"/>
</dbReference>
<gene>
    <name evidence="2" type="ORF">JPM2_0130</name>
</gene>
<evidence type="ECO:0000313" key="3">
    <source>
        <dbReference type="Proteomes" id="UP000464317"/>
    </source>
</evidence>
<accession>A0A809RUL3</accession>
<dbReference type="EMBL" id="AP022325">
    <property type="protein sequence ID" value="BBU47320.1"/>
    <property type="molecule type" value="Genomic_DNA"/>
</dbReference>
<dbReference type="AlphaFoldDB" id="A0A809RUL3"/>
<dbReference type="Proteomes" id="UP000464317">
    <property type="component" value="Chromosome"/>
</dbReference>
<organism evidence="2 3">
    <name type="scientific">Mycoplasmopsis felis</name>
    <dbReference type="NCBI Taxonomy" id="33923"/>
    <lineage>
        <taxon>Bacteria</taxon>
        <taxon>Bacillati</taxon>
        <taxon>Mycoplasmatota</taxon>
        <taxon>Mycoplasmoidales</taxon>
        <taxon>Metamycoplasmataceae</taxon>
        <taxon>Mycoplasmopsis</taxon>
    </lineage>
</organism>
<keyword evidence="3" id="KW-1185">Reference proteome</keyword>
<proteinExistence type="predicted"/>
<dbReference type="InterPro" id="IPR022382">
    <property type="entry name" value="Mycoplasma_peptidase_DUF31"/>
</dbReference>
<evidence type="ECO:0000313" key="2">
    <source>
        <dbReference type="EMBL" id="BBU47320.1"/>
    </source>
</evidence>